<keyword evidence="4 9" id="KW-0460">Magnesium</keyword>
<dbReference type="Pfam" id="PF03030">
    <property type="entry name" value="H_PPase"/>
    <property type="match status" value="2"/>
</dbReference>
<keyword evidence="7 9" id="KW-0406">Ion transport</keyword>
<feature type="transmembrane region" description="Helical" evidence="9">
    <location>
        <begin position="624"/>
        <end position="643"/>
    </location>
</feature>
<feature type="transmembrane region" description="Helical" evidence="9">
    <location>
        <begin position="840"/>
        <end position="860"/>
    </location>
</feature>
<dbReference type="EC" id="7.1.3.1" evidence="9"/>
<feature type="transmembrane region" description="Helical" evidence="9">
    <location>
        <begin position="540"/>
        <end position="559"/>
    </location>
</feature>
<comment type="cofactor">
    <cofactor evidence="9">
        <name>Mg(2+)</name>
        <dbReference type="ChEBI" id="CHEBI:18420"/>
    </cofactor>
</comment>
<dbReference type="RefSeq" id="WP_320686891.1">
    <property type="nucleotide sequence ID" value="NZ_JAXBLV010000177.1"/>
</dbReference>
<evidence type="ECO:0000256" key="8">
    <source>
        <dbReference type="ARBA" id="ARBA00023136"/>
    </source>
</evidence>
<feature type="transmembrane region" description="Helical" evidence="9">
    <location>
        <begin position="65"/>
        <end position="82"/>
    </location>
</feature>
<comment type="subunit">
    <text evidence="9">Homodimer.</text>
</comment>
<evidence type="ECO:0000313" key="11">
    <source>
        <dbReference type="EMBL" id="MDY3560295.1"/>
    </source>
</evidence>
<keyword evidence="9" id="KW-1003">Cell membrane</keyword>
<keyword evidence="9" id="KW-0375">Hydrogen ion transport</keyword>
<feature type="transmembrane region" description="Helical" evidence="9">
    <location>
        <begin position="117"/>
        <end position="138"/>
    </location>
</feature>
<keyword evidence="6 9" id="KW-1133">Transmembrane helix</keyword>
<keyword evidence="3 9" id="KW-0812">Transmembrane</keyword>
<feature type="transmembrane region" description="Helical" evidence="9">
    <location>
        <begin position="158"/>
        <end position="176"/>
    </location>
</feature>
<feature type="transmembrane region" description="Helical" evidence="9">
    <location>
        <begin position="755"/>
        <end position="776"/>
    </location>
</feature>
<evidence type="ECO:0000256" key="10">
    <source>
        <dbReference type="SAM" id="MobiDB-lite"/>
    </source>
</evidence>
<reference evidence="12" key="1">
    <citation type="journal article" date="2023" name="Mar. Drugs">
        <title>Gemmata algarum, a Novel Planctomycete Isolated from an Algal Mat, Displays Antimicrobial Activity.</title>
        <authorList>
            <person name="Kumar G."/>
            <person name="Kallscheuer N."/>
            <person name="Kashif M."/>
            <person name="Ahamad S."/>
            <person name="Jagadeeshwari U."/>
            <person name="Pannikurungottu S."/>
            <person name="Haufschild T."/>
            <person name="Kabuu M."/>
            <person name="Sasikala C."/>
            <person name="Jogler C."/>
            <person name="Ramana C."/>
        </authorList>
    </citation>
    <scope>NUCLEOTIDE SEQUENCE [LARGE SCALE GENOMIC DNA]</scope>
    <source>
        <strain evidence="12">JC673</strain>
    </source>
</reference>
<feature type="transmembrane region" description="Helical" evidence="9">
    <location>
        <begin position="216"/>
        <end position="237"/>
    </location>
</feature>
<feature type="transmembrane region" description="Helical" evidence="9">
    <location>
        <begin position="951"/>
        <end position="971"/>
    </location>
</feature>
<dbReference type="EMBL" id="JAXBLV010000177">
    <property type="protein sequence ID" value="MDY3560295.1"/>
    <property type="molecule type" value="Genomic_DNA"/>
</dbReference>
<evidence type="ECO:0000256" key="6">
    <source>
        <dbReference type="ARBA" id="ARBA00022989"/>
    </source>
</evidence>
<comment type="function">
    <text evidence="9">Proton pump that utilizes the energy of pyrophosphate hydrolysis as the driving force for proton movement across the membrane. Generates a proton motive force.</text>
</comment>
<gene>
    <name evidence="9" type="primary">hppA</name>
    <name evidence="11" type="ORF">R5W23_001524</name>
</gene>
<feature type="transmembrane region" description="Helical" evidence="9">
    <location>
        <begin position="712"/>
        <end position="734"/>
    </location>
</feature>
<feature type="site" description="Determinant of potassium independence" evidence="9">
    <location>
        <position position="706"/>
    </location>
</feature>
<evidence type="ECO:0000256" key="1">
    <source>
        <dbReference type="ARBA" id="ARBA00004127"/>
    </source>
</evidence>
<protein>
    <recommendedName>
        <fullName evidence="9">K(+)-insensitive pyrophosphate-energized proton pump</fullName>
        <ecNumber evidence="9">7.1.3.1</ecNumber>
    </recommendedName>
    <alternativeName>
        <fullName evidence="9">Membrane-bound proton-translocating pyrophosphatase</fullName>
    </alternativeName>
    <alternativeName>
        <fullName evidence="9">Pyrophosphate-energized inorganic pyrophosphatase</fullName>
        <shortName evidence="9">H(+)-PPase</shortName>
    </alternativeName>
</protein>
<evidence type="ECO:0000256" key="5">
    <source>
        <dbReference type="ARBA" id="ARBA00022967"/>
    </source>
</evidence>
<keyword evidence="12" id="KW-1185">Reference proteome</keyword>
<evidence type="ECO:0000256" key="9">
    <source>
        <dbReference type="HAMAP-Rule" id="MF_01129"/>
    </source>
</evidence>
<feature type="region of interest" description="Disordered" evidence="10">
    <location>
        <begin position="885"/>
        <end position="916"/>
    </location>
</feature>
<comment type="caution">
    <text evidence="11">The sequence shown here is derived from an EMBL/GenBank/DDBJ whole genome shotgun (WGS) entry which is preliminary data.</text>
</comment>
<comment type="caution">
    <text evidence="9">Lacks conserved residue(s) required for the propagation of feature annotation.</text>
</comment>
<organism evidence="11 12">
    <name type="scientific">Gemmata algarum</name>
    <dbReference type="NCBI Taxonomy" id="2975278"/>
    <lineage>
        <taxon>Bacteria</taxon>
        <taxon>Pseudomonadati</taxon>
        <taxon>Planctomycetota</taxon>
        <taxon>Planctomycetia</taxon>
        <taxon>Gemmatales</taxon>
        <taxon>Gemmataceae</taxon>
        <taxon>Gemmata</taxon>
    </lineage>
</organism>
<evidence type="ECO:0000256" key="7">
    <source>
        <dbReference type="ARBA" id="ARBA00023065"/>
    </source>
</evidence>
<dbReference type="PANTHER" id="PTHR31998">
    <property type="entry name" value="K(+)-INSENSITIVE PYROPHOSPHATE-ENERGIZED PROTON PUMP"/>
    <property type="match status" value="1"/>
</dbReference>
<feature type="transmembrane region" description="Helical" evidence="9">
    <location>
        <begin position="377"/>
        <end position="396"/>
    </location>
</feature>
<comment type="subcellular location">
    <subcellularLocation>
        <location evidence="9">Cell membrane</location>
        <topology evidence="9">Multi-pass membrane protein</topology>
    </subcellularLocation>
    <subcellularLocation>
        <location evidence="1">Endomembrane system</location>
        <topology evidence="1">Multi-pass membrane protein</topology>
    </subcellularLocation>
</comment>
<feature type="transmembrane region" description="Helical" evidence="9">
    <location>
        <begin position="600"/>
        <end position="617"/>
    </location>
</feature>
<feature type="transmembrane region" description="Helical" evidence="9">
    <location>
        <begin position="335"/>
        <end position="357"/>
    </location>
</feature>
<keyword evidence="2 9" id="KW-0813">Transport</keyword>
<feature type="compositionally biased region" description="Basic and acidic residues" evidence="10">
    <location>
        <begin position="885"/>
        <end position="902"/>
    </location>
</feature>
<comment type="catalytic activity">
    <reaction evidence="9">
        <text>diphosphate + H2O + H(+)(in) = 2 phosphate + 2 H(+)(out)</text>
        <dbReference type="Rhea" id="RHEA:13973"/>
        <dbReference type="ChEBI" id="CHEBI:15377"/>
        <dbReference type="ChEBI" id="CHEBI:15378"/>
        <dbReference type="ChEBI" id="CHEBI:33019"/>
        <dbReference type="ChEBI" id="CHEBI:43474"/>
        <dbReference type="EC" id="7.1.3.1"/>
    </reaction>
</comment>
<dbReference type="HAMAP" id="MF_01129">
    <property type="entry name" value="PPase_energized_pump"/>
    <property type="match status" value="1"/>
</dbReference>
<evidence type="ECO:0000256" key="3">
    <source>
        <dbReference type="ARBA" id="ARBA00022692"/>
    </source>
</evidence>
<evidence type="ECO:0000313" key="12">
    <source>
        <dbReference type="Proteomes" id="UP001272242"/>
    </source>
</evidence>
<sequence length="991" mass="104249">MSLSRSRARRPRFPWLLLVVCALPIGLLGAGDFSGRPTADWTVFGSAWEPFAFLTSGAYGFGEKLGLLGCLAVAVGGLVYAARLMKEVYAADTGTPAMQKVAQAVREGANAYLRRQFAVVGVLIVLLTGVIIASKWPWEAEPGMHSIDELKTIAVGRGVAFLMGALFSAAVGFTGMRLATAGNLRVAAAARARREAGDTRANFGAAMRLAYKTGTITGMFTCGLGLLGGTLILLVFGELAYEILIGYGFGGSLLALFMRVGGGIYTKAADVGADLVGKVEQAIAEDDPRNAATIADNVGDNVGDCAGMAADVFESYSVTMVAAVMLGYAAFGFKGMIFPLLVQAVGVVASVISTSLVGAGMTTGSSSTAMGAINRGFWRSAVISTLGFMLFGLIYLRFDAAYIVERGIDRGMYQELFDNTDLRAELGLTHAGPRTVASEVKELRDLRSGAERNAPKTVALEAEVDRHRTDALAAWRKLAPEARDQLAQRRVKVAAAGGEHELQLVTDLRTRRVAQDGELRATATLLELAQARYHVPLRPGLNLAVAWCCLIGILLAVLLNKCTEYWTSTEYSPVREVVRASSTGHATNIISGLALGLESSVWAVLLISGAILAAVAVCGDSQNLLYLAFGVAMTGIGMLTLTGDTISMDVFGPIADNANGIGEMSFNRDVNGQSLKDGDPGFMPDAENADARQILADLDAVGNTTKAITKGVAIGSAVIAAVSLFASFIAVLVTGSEEKIGQLLIGDFTQGASKLTVAEPLVFIGMLIGGAVPFLFSAMTIRAVGRAAYLIVFECRKQFRDPEIMAGTKTPDYGRVVAICTATAQHELIGPGLLAIGTPLVVGFLLGPFALGGFLAGMILTGQLMAVFMSNAGGSWDNAKKMIEDEPKDKERNTGKGSEKHKASVTGDTVGDPLKDTSGPAINPLIKVMNMVSLLALPLVMMHNVKDGTGNWTVGAAVAGVAVLAVLWAWWQSKKETAEMSALDKEPVQGK</sequence>
<evidence type="ECO:0000256" key="4">
    <source>
        <dbReference type="ARBA" id="ARBA00022842"/>
    </source>
</evidence>
<name>A0ABU5F0N1_9BACT</name>
<keyword evidence="8 9" id="KW-0472">Membrane</keyword>
<evidence type="ECO:0000256" key="2">
    <source>
        <dbReference type="ARBA" id="ARBA00022448"/>
    </source>
</evidence>
<accession>A0ABU5F0N1</accession>
<proteinExistence type="inferred from homology"/>
<comment type="similarity">
    <text evidence="9">Belongs to the H(+)-translocating pyrophosphatase (TC 3.A.10) family. K(+)-insensitive subfamily.</text>
</comment>
<keyword evidence="5 9" id="KW-1278">Translocase</keyword>
<dbReference type="Proteomes" id="UP001272242">
    <property type="component" value="Unassembled WGS sequence"/>
</dbReference>
<dbReference type="InterPro" id="IPR004131">
    <property type="entry name" value="PPase-energised_H-pump"/>
</dbReference>